<comment type="catalytic activity">
    <reaction evidence="10">
        <text>apo-[aryl-carrier protein] + CoA = holo-[aryl-carrier protein] + adenosine 3',5'-bisphosphate + H(+)</text>
        <dbReference type="Rhea" id="RHEA:48404"/>
        <dbReference type="Rhea" id="RHEA-COMP:15903"/>
        <dbReference type="Rhea" id="RHEA-COMP:17557"/>
        <dbReference type="ChEBI" id="CHEBI:15378"/>
        <dbReference type="ChEBI" id="CHEBI:29999"/>
        <dbReference type="ChEBI" id="CHEBI:57287"/>
        <dbReference type="ChEBI" id="CHEBI:58343"/>
        <dbReference type="ChEBI" id="CHEBI:64479"/>
    </reaction>
</comment>
<sequence>MNRVQEVCDTVGRLFGTGVGIGVEDPRSPSGPLWPDEQTAVARAVPKRAREFTAGRVAARQALRALQRPETAILRANDRAPVWPDGIIGTLSHSDTLCVAVLARTEHALSLGLDLEEDTPLPPELWPEILSPAEILDLRALPEPQRGRRAKFLFSAKECAYKAQYSLTRALFGFQTLRIWPKIEAGRFQAEFLTSVLSIPKGTLLDGRFAYEHGHVMTAVTLTQAQLQQPCSDPKGI</sequence>
<dbReference type="InterPro" id="IPR041354">
    <property type="entry name" value="4PPT_N"/>
</dbReference>
<comment type="subunit">
    <text evidence="4">EntB, EntD, EntE, and EntF form a multienzyme complex called enterobactin synthase.</text>
</comment>
<feature type="binding site" evidence="12">
    <location>
        <position position="56"/>
    </location>
    <ligand>
        <name>CoA</name>
        <dbReference type="ChEBI" id="CHEBI:57287"/>
    </ligand>
</feature>
<dbReference type="InterPro" id="IPR008278">
    <property type="entry name" value="4-PPantetheinyl_Trfase_dom"/>
</dbReference>
<feature type="binding site" evidence="13">
    <location>
        <position position="114"/>
    </location>
    <ligand>
        <name>Mg(2+)</name>
        <dbReference type="ChEBI" id="CHEBI:18420"/>
    </ligand>
</feature>
<protein>
    <recommendedName>
        <fullName evidence="5">Enterobactin synthase component D</fullName>
    </recommendedName>
    <alternativeName>
        <fullName evidence="8">4'-phosphopantetheinyl transferase EntD</fullName>
    </alternativeName>
    <alternativeName>
        <fullName evidence="9">Enterochelin synthase D</fullName>
    </alternativeName>
</protein>
<reference evidence="16 17" key="1">
    <citation type="submission" date="2016-10" db="EMBL/GenBank/DDBJ databases">
        <authorList>
            <person name="de Groot N.N."/>
        </authorList>
    </citation>
    <scope>NUCLEOTIDE SEQUENCE [LARGE SCALE GENOMIC DNA]</scope>
    <source>
        <strain evidence="16 17">DSM 22007</strain>
    </source>
</reference>
<evidence type="ECO:0000256" key="6">
    <source>
        <dbReference type="ARBA" id="ARBA00022679"/>
    </source>
</evidence>
<dbReference type="PANTHER" id="PTHR38096:SF1">
    <property type="entry name" value="ENTEROBACTIN SYNTHASE COMPONENT D"/>
    <property type="match status" value="1"/>
</dbReference>
<organism evidence="16 17">
    <name type="scientific">Thalassovita taeanensis</name>
    <dbReference type="NCBI Taxonomy" id="657014"/>
    <lineage>
        <taxon>Bacteria</taxon>
        <taxon>Pseudomonadati</taxon>
        <taxon>Pseudomonadota</taxon>
        <taxon>Alphaproteobacteria</taxon>
        <taxon>Rhodobacterales</taxon>
        <taxon>Roseobacteraceae</taxon>
        <taxon>Thalassovita</taxon>
    </lineage>
</organism>
<dbReference type="RefSeq" id="WP_090268818.1">
    <property type="nucleotide sequence ID" value="NZ_FOEP01000003.1"/>
</dbReference>
<dbReference type="Pfam" id="PF17837">
    <property type="entry name" value="4PPT_N"/>
    <property type="match status" value="1"/>
</dbReference>
<comment type="cofactor">
    <cofactor evidence="13">
        <name>Mg(2+)</name>
        <dbReference type="ChEBI" id="CHEBI:18420"/>
    </cofactor>
</comment>
<dbReference type="UniPathway" id="UPA00017"/>
<keyword evidence="7" id="KW-0259">Enterobactin biosynthesis</keyword>
<comment type="similarity">
    <text evidence="3">Belongs to the P-Pant transferase superfamily. EntD family.</text>
</comment>
<dbReference type="InterPro" id="IPR003542">
    <property type="entry name" value="Enbac_synth_compD-like"/>
</dbReference>
<feature type="domain" description="4'-phosphopantetheinyl transferase" evidence="14">
    <location>
        <begin position="110"/>
        <end position="179"/>
    </location>
</feature>
<dbReference type="PANTHER" id="PTHR38096">
    <property type="entry name" value="ENTEROBACTIN SYNTHASE COMPONENT D"/>
    <property type="match status" value="1"/>
</dbReference>
<dbReference type="GO" id="GO:0008897">
    <property type="term" value="F:holo-[acyl-carrier-protein] synthase activity"/>
    <property type="evidence" value="ECO:0007669"/>
    <property type="project" value="InterPro"/>
</dbReference>
<evidence type="ECO:0000256" key="11">
    <source>
        <dbReference type="ARBA" id="ARBA00049191"/>
    </source>
</evidence>
<dbReference type="GO" id="GO:0005886">
    <property type="term" value="C:plasma membrane"/>
    <property type="evidence" value="ECO:0007669"/>
    <property type="project" value="TreeGrafter"/>
</dbReference>
<dbReference type="SUPFAM" id="SSF56214">
    <property type="entry name" value="4'-phosphopantetheinyl transferase"/>
    <property type="match status" value="1"/>
</dbReference>
<evidence type="ECO:0000313" key="16">
    <source>
        <dbReference type="EMBL" id="SEP95090.1"/>
    </source>
</evidence>
<dbReference type="EMBL" id="FOEP01000003">
    <property type="protein sequence ID" value="SEP95090.1"/>
    <property type="molecule type" value="Genomic_DNA"/>
</dbReference>
<comment type="catalytic activity">
    <reaction evidence="11">
        <text>apo-[peptidyl-carrier protein] + CoA = holo-[peptidyl-carrier protein] + adenosine 3',5'-bisphosphate + H(+)</text>
        <dbReference type="Rhea" id="RHEA:46228"/>
        <dbReference type="Rhea" id="RHEA-COMP:11479"/>
        <dbReference type="Rhea" id="RHEA-COMP:11480"/>
        <dbReference type="ChEBI" id="CHEBI:15378"/>
        <dbReference type="ChEBI" id="CHEBI:29999"/>
        <dbReference type="ChEBI" id="CHEBI:57287"/>
        <dbReference type="ChEBI" id="CHEBI:58343"/>
        <dbReference type="ChEBI" id="CHEBI:64479"/>
    </reaction>
</comment>
<proteinExistence type="inferred from homology"/>
<dbReference type="Proteomes" id="UP000198634">
    <property type="component" value="Unassembled WGS sequence"/>
</dbReference>
<dbReference type="GO" id="GO:0009239">
    <property type="term" value="P:enterobactin biosynthetic process"/>
    <property type="evidence" value="ECO:0007669"/>
    <property type="project" value="UniProtKB-UniPathway"/>
</dbReference>
<feature type="binding site" evidence="12">
    <location>
        <position position="48"/>
    </location>
    <ligand>
        <name>CoA</name>
        <dbReference type="ChEBI" id="CHEBI:57287"/>
    </ligand>
</feature>
<keyword evidence="6 16" id="KW-0808">Transferase</keyword>
<evidence type="ECO:0000256" key="1">
    <source>
        <dbReference type="ARBA" id="ARBA00003937"/>
    </source>
</evidence>
<dbReference type="OrthoDB" id="8210607at2"/>
<feature type="binding site" evidence="12">
    <location>
        <position position="158"/>
    </location>
    <ligand>
        <name>CoA</name>
        <dbReference type="ChEBI" id="CHEBI:57287"/>
    </ligand>
</feature>
<dbReference type="PRINTS" id="PR01399">
    <property type="entry name" value="ENTSNTHTASED"/>
</dbReference>
<dbReference type="Pfam" id="PF01648">
    <property type="entry name" value="ACPS"/>
    <property type="match status" value="1"/>
</dbReference>
<dbReference type="GO" id="GO:0000287">
    <property type="term" value="F:magnesium ion binding"/>
    <property type="evidence" value="ECO:0007669"/>
    <property type="project" value="InterPro"/>
</dbReference>
<evidence type="ECO:0000256" key="10">
    <source>
        <dbReference type="ARBA" id="ARBA00049176"/>
    </source>
</evidence>
<evidence type="ECO:0000256" key="3">
    <source>
        <dbReference type="ARBA" id="ARBA00008342"/>
    </source>
</evidence>
<name>A0A1H9C1H3_9RHOB</name>
<gene>
    <name evidence="16" type="ORF">SAMN04488092_10392</name>
</gene>
<evidence type="ECO:0000256" key="9">
    <source>
        <dbReference type="ARBA" id="ARBA00031996"/>
    </source>
</evidence>
<feature type="binding site" evidence="12">
    <location>
        <begin position="92"/>
        <end position="93"/>
    </location>
    <ligand>
        <name>CoA</name>
        <dbReference type="ChEBI" id="CHEBI:57287"/>
    </ligand>
</feature>
<dbReference type="InterPro" id="IPR037143">
    <property type="entry name" value="4-PPantetheinyl_Trfase_dom_sf"/>
</dbReference>
<dbReference type="STRING" id="657014.SAMN04488092_10392"/>
<evidence type="ECO:0000259" key="15">
    <source>
        <dbReference type="Pfam" id="PF17837"/>
    </source>
</evidence>
<feature type="domain" description="4'-phosphopantetheinyl transferase N-terminal" evidence="15">
    <location>
        <begin position="37"/>
        <end position="103"/>
    </location>
</feature>
<keyword evidence="17" id="KW-1185">Reference proteome</keyword>
<dbReference type="GO" id="GO:0009366">
    <property type="term" value="C:enterobactin synthetase complex"/>
    <property type="evidence" value="ECO:0007669"/>
    <property type="project" value="InterPro"/>
</dbReference>
<keyword evidence="13" id="KW-0460">Magnesium</keyword>
<evidence type="ECO:0000256" key="7">
    <source>
        <dbReference type="ARBA" id="ARBA00023191"/>
    </source>
</evidence>
<evidence type="ECO:0000256" key="2">
    <source>
        <dbReference type="ARBA" id="ARBA00004993"/>
    </source>
</evidence>
<keyword evidence="13" id="KW-0479">Metal-binding</keyword>
<feature type="binding site" evidence="13">
    <location>
        <position position="116"/>
    </location>
    <ligand>
        <name>Mg(2+)</name>
        <dbReference type="ChEBI" id="CHEBI:18420"/>
    </ligand>
</feature>
<evidence type="ECO:0000313" key="17">
    <source>
        <dbReference type="Proteomes" id="UP000198634"/>
    </source>
</evidence>
<evidence type="ECO:0000256" key="8">
    <source>
        <dbReference type="ARBA" id="ARBA00029894"/>
    </source>
</evidence>
<evidence type="ECO:0000256" key="12">
    <source>
        <dbReference type="PIRSR" id="PIRSR603542-1"/>
    </source>
</evidence>
<dbReference type="AlphaFoldDB" id="A0A1H9C1H3"/>
<feature type="binding site" evidence="12">
    <location>
        <position position="162"/>
    </location>
    <ligand>
        <name>CoA</name>
        <dbReference type="ChEBI" id="CHEBI:57287"/>
    </ligand>
</feature>
<evidence type="ECO:0000256" key="4">
    <source>
        <dbReference type="ARBA" id="ARBA00011503"/>
    </source>
</evidence>
<feature type="binding site" evidence="12">
    <location>
        <position position="114"/>
    </location>
    <ligand>
        <name>CoA</name>
        <dbReference type="ChEBI" id="CHEBI:57287"/>
    </ligand>
</feature>
<evidence type="ECO:0000256" key="5">
    <source>
        <dbReference type="ARBA" id="ARBA00019087"/>
    </source>
</evidence>
<accession>A0A1H9C1H3</accession>
<evidence type="ECO:0000256" key="13">
    <source>
        <dbReference type="PIRSR" id="PIRSR603542-2"/>
    </source>
</evidence>
<comment type="pathway">
    <text evidence="2">Siderophore biosynthesis; enterobactin biosynthesis.</text>
</comment>
<comment type="function">
    <text evidence="1">Involved in the biosynthesis of the siderophore enterobactin (enterochelin), which is a macrocyclic trimeric lactone of N-(2,3-dihydroxybenzoyl)-serine. The serine trilactone serves as a scaffolding for the three catechol functionalities that provide hexadentate coordination for the tightly ligated iron(2+) atoms. Plays an essential role in the assembly of the enterobactin by catalyzing the transfer of the 4'-phosphopantetheine (Ppant) moiety from coenzyme A to the apo-domains of both EntB (ArCP domain) and EntF (PCP domain) to yield their holo-forms which make them competent for the activation of 2,3-dihydroxybenzoate (DHB) and L-serine, respectively.</text>
</comment>
<evidence type="ECO:0000259" key="14">
    <source>
        <dbReference type="Pfam" id="PF01648"/>
    </source>
</evidence>